<organism evidence="1 2">
    <name type="scientific">Sesamum alatum</name>
    <dbReference type="NCBI Taxonomy" id="300844"/>
    <lineage>
        <taxon>Eukaryota</taxon>
        <taxon>Viridiplantae</taxon>
        <taxon>Streptophyta</taxon>
        <taxon>Embryophyta</taxon>
        <taxon>Tracheophyta</taxon>
        <taxon>Spermatophyta</taxon>
        <taxon>Magnoliopsida</taxon>
        <taxon>eudicotyledons</taxon>
        <taxon>Gunneridae</taxon>
        <taxon>Pentapetalae</taxon>
        <taxon>asterids</taxon>
        <taxon>lamiids</taxon>
        <taxon>Lamiales</taxon>
        <taxon>Pedaliaceae</taxon>
        <taxon>Sesamum</taxon>
    </lineage>
</organism>
<keyword evidence="2" id="KW-1185">Reference proteome</keyword>
<reference evidence="1" key="1">
    <citation type="submission" date="2020-06" db="EMBL/GenBank/DDBJ databases">
        <authorList>
            <person name="Li T."/>
            <person name="Hu X."/>
            <person name="Zhang T."/>
            <person name="Song X."/>
            <person name="Zhang H."/>
            <person name="Dai N."/>
            <person name="Sheng W."/>
            <person name="Hou X."/>
            <person name="Wei L."/>
        </authorList>
    </citation>
    <scope>NUCLEOTIDE SEQUENCE</scope>
    <source>
        <strain evidence="1">3651</strain>
        <tissue evidence="1">Leaf</tissue>
    </source>
</reference>
<proteinExistence type="predicted"/>
<comment type="caution">
    <text evidence="1">The sequence shown here is derived from an EMBL/GenBank/DDBJ whole genome shotgun (WGS) entry which is preliminary data.</text>
</comment>
<dbReference type="EMBL" id="JACGWO010000002">
    <property type="protein sequence ID" value="KAK4435363.1"/>
    <property type="molecule type" value="Genomic_DNA"/>
</dbReference>
<accession>A0AAE2CUW6</accession>
<gene>
    <name evidence="1" type="ORF">Salat_0699700</name>
</gene>
<sequence length="156" mass="17170">MFASEAPSMIDNVMTQSYPDDYIYAPVVSEVNTDPYYSVLDGNPSGNIDGVPMLLSATESGRGLCSSGTSCPIVTESIGSPPGNIDAREKNDDFDYNDPLLAELLDRNWDFTIVGQNKDCRAQLDVLERTNQTLKSTPTTRTLMMPHLMPLIKLFV</sequence>
<evidence type="ECO:0000313" key="2">
    <source>
        <dbReference type="Proteomes" id="UP001293254"/>
    </source>
</evidence>
<dbReference type="AlphaFoldDB" id="A0AAE2CUW6"/>
<evidence type="ECO:0000313" key="1">
    <source>
        <dbReference type="EMBL" id="KAK4435363.1"/>
    </source>
</evidence>
<dbReference type="Proteomes" id="UP001293254">
    <property type="component" value="Unassembled WGS sequence"/>
</dbReference>
<reference evidence="1" key="2">
    <citation type="journal article" date="2024" name="Plant">
        <title>Genomic evolution and insights into agronomic trait innovations of Sesamum species.</title>
        <authorList>
            <person name="Miao H."/>
            <person name="Wang L."/>
            <person name="Qu L."/>
            <person name="Liu H."/>
            <person name="Sun Y."/>
            <person name="Le M."/>
            <person name="Wang Q."/>
            <person name="Wei S."/>
            <person name="Zheng Y."/>
            <person name="Lin W."/>
            <person name="Duan Y."/>
            <person name="Cao H."/>
            <person name="Xiong S."/>
            <person name="Wang X."/>
            <person name="Wei L."/>
            <person name="Li C."/>
            <person name="Ma Q."/>
            <person name="Ju M."/>
            <person name="Zhao R."/>
            <person name="Li G."/>
            <person name="Mu C."/>
            <person name="Tian Q."/>
            <person name="Mei H."/>
            <person name="Zhang T."/>
            <person name="Gao T."/>
            <person name="Zhang H."/>
        </authorList>
    </citation>
    <scope>NUCLEOTIDE SEQUENCE</scope>
    <source>
        <strain evidence="1">3651</strain>
    </source>
</reference>
<protein>
    <submittedName>
        <fullName evidence="1">Uncharacterized protein</fullName>
    </submittedName>
</protein>
<name>A0AAE2CUW6_9LAMI</name>